<accession>A0A9J6G118</accession>
<gene>
    <name evidence="1" type="ORF">HPB48_017359</name>
</gene>
<keyword evidence="2" id="KW-1185">Reference proteome</keyword>
<comment type="caution">
    <text evidence="1">The sequence shown here is derived from an EMBL/GenBank/DDBJ whole genome shotgun (WGS) entry which is preliminary data.</text>
</comment>
<dbReference type="AlphaFoldDB" id="A0A9J6G118"/>
<proteinExistence type="predicted"/>
<dbReference type="Proteomes" id="UP000821853">
    <property type="component" value="Chromosome 3"/>
</dbReference>
<dbReference type="VEuPathDB" id="VectorBase:HLOH_051162"/>
<reference evidence="1 2" key="1">
    <citation type="journal article" date="2020" name="Cell">
        <title>Large-Scale Comparative Analyses of Tick Genomes Elucidate Their Genetic Diversity and Vector Capacities.</title>
        <authorList>
            <consortium name="Tick Genome and Microbiome Consortium (TIGMIC)"/>
            <person name="Jia N."/>
            <person name="Wang J."/>
            <person name="Shi W."/>
            <person name="Du L."/>
            <person name="Sun Y."/>
            <person name="Zhan W."/>
            <person name="Jiang J.F."/>
            <person name="Wang Q."/>
            <person name="Zhang B."/>
            <person name="Ji P."/>
            <person name="Bell-Sakyi L."/>
            <person name="Cui X.M."/>
            <person name="Yuan T.T."/>
            <person name="Jiang B.G."/>
            <person name="Yang W.F."/>
            <person name="Lam T.T."/>
            <person name="Chang Q.C."/>
            <person name="Ding S.J."/>
            <person name="Wang X.J."/>
            <person name="Zhu J.G."/>
            <person name="Ruan X.D."/>
            <person name="Zhao L."/>
            <person name="Wei J.T."/>
            <person name="Ye R.Z."/>
            <person name="Que T.C."/>
            <person name="Du C.H."/>
            <person name="Zhou Y.H."/>
            <person name="Cheng J.X."/>
            <person name="Dai P.F."/>
            <person name="Guo W.B."/>
            <person name="Han X.H."/>
            <person name="Huang E.J."/>
            <person name="Li L.F."/>
            <person name="Wei W."/>
            <person name="Gao Y.C."/>
            <person name="Liu J.Z."/>
            <person name="Shao H.Z."/>
            <person name="Wang X."/>
            <person name="Wang C.C."/>
            <person name="Yang T.C."/>
            <person name="Huo Q.B."/>
            <person name="Li W."/>
            <person name="Chen H.Y."/>
            <person name="Chen S.E."/>
            <person name="Zhou L.G."/>
            <person name="Ni X.B."/>
            <person name="Tian J.H."/>
            <person name="Sheng Y."/>
            <person name="Liu T."/>
            <person name="Pan Y.S."/>
            <person name="Xia L.Y."/>
            <person name="Li J."/>
            <person name="Zhao F."/>
            <person name="Cao W.C."/>
        </authorList>
    </citation>
    <scope>NUCLEOTIDE SEQUENCE [LARGE SCALE GENOMIC DNA]</scope>
    <source>
        <strain evidence="1">HaeL-2018</strain>
    </source>
</reference>
<name>A0A9J6G118_HAELO</name>
<organism evidence="1 2">
    <name type="scientific">Haemaphysalis longicornis</name>
    <name type="common">Bush tick</name>
    <dbReference type="NCBI Taxonomy" id="44386"/>
    <lineage>
        <taxon>Eukaryota</taxon>
        <taxon>Metazoa</taxon>
        <taxon>Ecdysozoa</taxon>
        <taxon>Arthropoda</taxon>
        <taxon>Chelicerata</taxon>
        <taxon>Arachnida</taxon>
        <taxon>Acari</taxon>
        <taxon>Parasitiformes</taxon>
        <taxon>Ixodida</taxon>
        <taxon>Ixodoidea</taxon>
        <taxon>Ixodidae</taxon>
        <taxon>Haemaphysalinae</taxon>
        <taxon>Haemaphysalis</taxon>
    </lineage>
</organism>
<evidence type="ECO:0000313" key="2">
    <source>
        <dbReference type="Proteomes" id="UP000821853"/>
    </source>
</evidence>
<evidence type="ECO:0000313" key="1">
    <source>
        <dbReference type="EMBL" id="KAH9372110.1"/>
    </source>
</evidence>
<dbReference type="EMBL" id="JABSTR010000005">
    <property type="protein sequence ID" value="KAH9372110.1"/>
    <property type="molecule type" value="Genomic_DNA"/>
</dbReference>
<sequence>MNEQERISEGVDVLSRTKPAPSSLPIKRVRTFLEERDLTVLPADKESGLAFLSSKLYKCKSDQAVSSVFASHDDVNIAKLKRHALKLCKQSNLSNLSKDISGAKRLCSGFFQCENT</sequence>
<protein>
    <submittedName>
        <fullName evidence="1">Uncharacterized protein</fullName>
    </submittedName>
</protein>